<dbReference type="GO" id="GO:0016020">
    <property type="term" value="C:membrane"/>
    <property type="evidence" value="ECO:0007669"/>
    <property type="project" value="UniProtKB-SubCell"/>
</dbReference>
<feature type="compositionally biased region" description="Polar residues" evidence="5">
    <location>
        <begin position="32"/>
        <end position="48"/>
    </location>
</feature>
<proteinExistence type="predicted"/>
<feature type="domain" description="Amino acid permease/ SLC12A" evidence="7">
    <location>
        <begin position="68"/>
        <end position="145"/>
    </location>
</feature>
<dbReference type="GO" id="GO:0015171">
    <property type="term" value="F:amino acid transmembrane transporter activity"/>
    <property type="evidence" value="ECO:0007669"/>
    <property type="project" value="TreeGrafter"/>
</dbReference>
<dbReference type="Proteomes" id="UP000573603">
    <property type="component" value="Unassembled WGS sequence"/>
</dbReference>
<name>A0A8H5DLD6_9HYPO</name>
<dbReference type="PANTHER" id="PTHR43341">
    <property type="entry name" value="AMINO ACID PERMEASE"/>
    <property type="match status" value="1"/>
</dbReference>
<evidence type="ECO:0000259" key="7">
    <source>
        <dbReference type="Pfam" id="PF00324"/>
    </source>
</evidence>
<dbReference type="EMBL" id="JABEVY010000803">
    <property type="protein sequence ID" value="KAF5227451.1"/>
    <property type="molecule type" value="Genomic_DNA"/>
</dbReference>
<evidence type="ECO:0000313" key="8">
    <source>
        <dbReference type="EMBL" id="KAF5227451.1"/>
    </source>
</evidence>
<evidence type="ECO:0000256" key="4">
    <source>
        <dbReference type="ARBA" id="ARBA00023136"/>
    </source>
</evidence>
<dbReference type="Pfam" id="PF00324">
    <property type="entry name" value="AA_permease"/>
    <property type="match status" value="1"/>
</dbReference>
<evidence type="ECO:0000256" key="2">
    <source>
        <dbReference type="ARBA" id="ARBA00022692"/>
    </source>
</evidence>
<evidence type="ECO:0000256" key="1">
    <source>
        <dbReference type="ARBA" id="ARBA00004141"/>
    </source>
</evidence>
<dbReference type="InterPro" id="IPR050524">
    <property type="entry name" value="APC_YAT"/>
</dbReference>
<organism evidence="8 9">
    <name type="scientific">Fusarium anthophilum</name>
    <dbReference type="NCBI Taxonomy" id="48485"/>
    <lineage>
        <taxon>Eukaryota</taxon>
        <taxon>Fungi</taxon>
        <taxon>Dikarya</taxon>
        <taxon>Ascomycota</taxon>
        <taxon>Pezizomycotina</taxon>
        <taxon>Sordariomycetes</taxon>
        <taxon>Hypocreomycetidae</taxon>
        <taxon>Hypocreales</taxon>
        <taxon>Nectriaceae</taxon>
        <taxon>Fusarium</taxon>
        <taxon>Fusarium fujikuroi species complex</taxon>
    </lineage>
</organism>
<keyword evidence="3 6" id="KW-1133">Transmembrane helix</keyword>
<gene>
    <name evidence="8" type="ORF">FANTH_14768</name>
</gene>
<evidence type="ECO:0000256" key="6">
    <source>
        <dbReference type="SAM" id="Phobius"/>
    </source>
</evidence>
<feature type="compositionally biased region" description="Low complexity" evidence="5">
    <location>
        <begin position="1"/>
        <end position="18"/>
    </location>
</feature>
<feature type="transmembrane region" description="Helical" evidence="6">
    <location>
        <begin position="119"/>
        <end position="139"/>
    </location>
</feature>
<comment type="subcellular location">
    <subcellularLocation>
        <location evidence="1">Membrane</location>
        <topology evidence="1">Multi-pass membrane protein</topology>
    </subcellularLocation>
</comment>
<accession>A0A8H5DLD6</accession>
<comment type="caution">
    <text evidence="8">The sequence shown here is derived from an EMBL/GenBank/DDBJ whole genome shotgun (WGS) entry which is preliminary data.</text>
</comment>
<keyword evidence="2 6" id="KW-0812">Transmembrane</keyword>
<dbReference type="InterPro" id="IPR004841">
    <property type="entry name" value="AA-permease/SLC12A_dom"/>
</dbReference>
<dbReference type="AlphaFoldDB" id="A0A8H5DLD6"/>
<protein>
    <recommendedName>
        <fullName evidence="7">Amino acid permease/ SLC12A domain-containing protein</fullName>
    </recommendedName>
</protein>
<reference evidence="8 9" key="1">
    <citation type="journal article" date="2020" name="BMC Genomics">
        <title>Correction to: Identification and distribution of gene clusters required for synthesis of sphingolipid metabolism inhibitors in diverse species of the filamentous fungus Fusarium.</title>
        <authorList>
            <person name="Kim H.S."/>
            <person name="Lohmar J.M."/>
            <person name="Busman M."/>
            <person name="Brown D.W."/>
            <person name="Naumann T.A."/>
            <person name="Divon H.H."/>
            <person name="Lysoe E."/>
            <person name="Uhlig S."/>
            <person name="Proctor R.H."/>
        </authorList>
    </citation>
    <scope>NUCLEOTIDE SEQUENCE [LARGE SCALE GENOMIC DNA]</scope>
    <source>
        <strain evidence="8 9">NRRL 25214</strain>
    </source>
</reference>
<feature type="region of interest" description="Disordered" evidence="5">
    <location>
        <begin position="1"/>
        <end position="58"/>
    </location>
</feature>
<keyword evidence="4 6" id="KW-0472">Membrane</keyword>
<dbReference type="PANTHER" id="PTHR43341:SF18">
    <property type="entry name" value="AMINO ACID PERMEASE_ SLC12A DOMAIN-CONTAINING PROTEIN"/>
    <property type="match status" value="1"/>
</dbReference>
<evidence type="ECO:0000313" key="9">
    <source>
        <dbReference type="Proteomes" id="UP000573603"/>
    </source>
</evidence>
<evidence type="ECO:0000256" key="3">
    <source>
        <dbReference type="ARBA" id="ARBA00022989"/>
    </source>
</evidence>
<keyword evidence="9" id="KW-1185">Reference proteome</keyword>
<feature type="transmembrane region" description="Helical" evidence="6">
    <location>
        <begin position="67"/>
        <end position="86"/>
    </location>
</feature>
<feature type="transmembrane region" description="Helical" evidence="6">
    <location>
        <begin position="92"/>
        <end position="112"/>
    </location>
</feature>
<sequence length="154" mass="16854">MASADSSSVSANDQDSLSFTEKPTENLDTADESPQASESSSATESRQPSSKEPERNRHGQKIWYPNLVYKGLNFIPTEIVAAAVLISFWVEWITVFGLLMAFTNCLFVRVFGELEFGFALLKIALIFIVNIMAIVIIAGGGPEGETLGQILVRH</sequence>
<evidence type="ECO:0000256" key="5">
    <source>
        <dbReference type="SAM" id="MobiDB-lite"/>
    </source>
</evidence>